<evidence type="ECO:0000313" key="1">
    <source>
        <dbReference type="EMBL" id="KAA9040831.1"/>
    </source>
</evidence>
<proteinExistence type="predicted"/>
<evidence type="ECO:0000313" key="2">
    <source>
        <dbReference type="Proteomes" id="UP000326903"/>
    </source>
</evidence>
<dbReference type="Proteomes" id="UP000326903">
    <property type="component" value="Unassembled WGS sequence"/>
</dbReference>
<keyword evidence="2" id="KW-1185">Reference proteome</keyword>
<protein>
    <submittedName>
        <fullName evidence="1">Uncharacterized protein</fullName>
    </submittedName>
</protein>
<dbReference type="AlphaFoldDB" id="A0A5J5IJ95"/>
<gene>
    <name evidence="1" type="ORF">FW778_01970</name>
</gene>
<organism evidence="1 2">
    <name type="scientific">Ginsengibacter hankyongi</name>
    <dbReference type="NCBI Taxonomy" id="2607284"/>
    <lineage>
        <taxon>Bacteria</taxon>
        <taxon>Pseudomonadati</taxon>
        <taxon>Bacteroidota</taxon>
        <taxon>Chitinophagia</taxon>
        <taxon>Chitinophagales</taxon>
        <taxon>Chitinophagaceae</taxon>
        <taxon>Ginsengibacter</taxon>
    </lineage>
</organism>
<comment type="caution">
    <text evidence="1">The sequence shown here is derived from an EMBL/GenBank/DDBJ whole genome shotgun (WGS) entry which is preliminary data.</text>
</comment>
<name>A0A5J5IJ95_9BACT</name>
<reference evidence="1 2" key="1">
    <citation type="submission" date="2019-09" db="EMBL/GenBank/DDBJ databases">
        <title>Draft genome sequence of Ginsengibacter sp. BR5-29.</title>
        <authorList>
            <person name="Im W.-T."/>
        </authorList>
    </citation>
    <scope>NUCLEOTIDE SEQUENCE [LARGE SCALE GENOMIC DNA]</scope>
    <source>
        <strain evidence="1 2">BR5-29</strain>
    </source>
</reference>
<accession>A0A5J5IJ95</accession>
<dbReference type="RefSeq" id="WP_150412919.1">
    <property type="nucleotide sequence ID" value="NZ_VYQF01000001.1"/>
</dbReference>
<sequence>MATKNTYQSSPTGIPKRSLDYILHYLVLQKIHHDKHPYLPTPFYRQRHPSFLFQYHKNFRLVSRLRGSALCLLKTQYAKKPKNPV</sequence>
<dbReference type="EMBL" id="VYQF01000001">
    <property type="protein sequence ID" value="KAA9040831.1"/>
    <property type="molecule type" value="Genomic_DNA"/>
</dbReference>